<organism evidence="8 9">
    <name type="scientific">Megalodesulfovibrio gigas (strain ATCC 19364 / DSM 1382 / NCIMB 9332 / VKM B-1759)</name>
    <name type="common">Desulfovibrio gigas</name>
    <dbReference type="NCBI Taxonomy" id="1121448"/>
    <lineage>
        <taxon>Bacteria</taxon>
        <taxon>Pseudomonadati</taxon>
        <taxon>Thermodesulfobacteriota</taxon>
        <taxon>Desulfovibrionia</taxon>
        <taxon>Desulfovibrionales</taxon>
        <taxon>Desulfovibrionaceae</taxon>
        <taxon>Megalodesulfovibrio</taxon>
    </lineage>
</organism>
<dbReference type="EC" id="2.1.1.297" evidence="5"/>
<dbReference type="AlphaFoldDB" id="T2GBP4"/>
<evidence type="ECO:0000256" key="4">
    <source>
        <dbReference type="ARBA" id="ARBA00048391"/>
    </source>
</evidence>
<reference evidence="8 9" key="1">
    <citation type="journal article" date="2013" name="J. Bacteriol.">
        <title>Roles of HynAB and Ech, the only two hydrogenases found in the model sulfate reducer Desulfovibrio gigas.</title>
        <authorList>
            <person name="Morais-Silva F.O."/>
            <person name="Santos C.I."/>
            <person name="Rodrigues R."/>
            <person name="Pereira I.A."/>
            <person name="Rodrigues-Pousada C."/>
        </authorList>
    </citation>
    <scope>NUCLEOTIDE SEQUENCE [LARGE SCALE GENOMIC DNA]</scope>
    <source>
        <strain evidence="9">ATCC 19364 / DSM 1382 / NCIMB 9332 / VKM B-1759</strain>
    </source>
</reference>
<keyword evidence="9" id="KW-1185">Reference proteome</keyword>
<dbReference type="InterPro" id="IPR029063">
    <property type="entry name" value="SAM-dependent_MTases_sf"/>
</dbReference>
<feature type="binding site" evidence="5">
    <location>
        <position position="202"/>
    </location>
    <ligand>
        <name>S-adenosyl-L-methionine</name>
        <dbReference type="ChEBI" id="CHEBI:59789"/>
    </ligand>
</feature>
<dbReference type="EMBL" id="CP006585">
    <property type="protein sequence ID" value="AGW13569.1"/>
    <property type="molecule type" value="Genomic_DNA"/>
</dbReference>
<dbReference type="Gene3D" id="3.40.50.150">
    <property type="entry name" value="Vaccinia Virus protein VP39"/>
    <property type="match status" value="1"/>
</dbReference>
<dbReference type="InterPro" id="IPR007848">
    <property type="entry name" value="Small_mtfrase_dom"/>
</dbReference>
<accession>T2GBP4</accession>
<evidence type="ECO:0000313" key="9">
    <source>
        <dbReference type="Proteomes" id="UP000016587"/>
    </source>
</evidence>
<evidence type="ECO:0000256" key="5">
    <source>
        <dbReference type="HAMAP-Rule" id="MF_02126"/>
    </source>
</evidence>
<feature type="binding site" evidence="5">
    <location>
        <position position="157"/>
    </location>
    <ligand>
        <name>S-adenosyl-L-methionine</name>
        <dbReference type="ChEBI" id="CHEBI:59789"/>
    </ligand>
</feature>
<dbReference type="Pfam" id="PF17827">
    <property type="entry name" value="PrmC_N"/>
    <property type="match status" value="1"/>
</dbReference>
<evidence type="ECO:0000256" key="1">
    <source>
        <dbReference type="ARBA" id="ARBA00022603"/>
    </source>
</evidence>
<dbReference type="GO" id="GO:0032259">
    <property type="term" value="P:methylation"/>
    <property type="evidence" value="ECO:0007669"/>
    <property type="project" value="UniProtKB-KW"/>
</dbReference>
<dbReference type="Proteomes" id="UP000016587">
    <property type="component" value="Chromosome"/>
</dbReference>
<dbReference type="STRING" id="1121448.DGI_1759"/>
<evidence type="ECO:0000259" key="6">
    <source>
        <dbReference type="Pfam" id="PF05175"/>
    </source>
</evidence>
<gene>
    <name evidence="5" type="primary">prmC</name>
    <name evidence="8" type="ORF">DGI_1759</name>
</gene>
<dbReference type="CDD" id="cd02440">
    <property type="entry name" value="AdoMet_MTases"/>
    <property type="match status" value="1"/>
</dbReference>
<comment type="similarity">
    <text evidence="5">Belongs to the protein N5-glutamine methyltransferase family. PrmC subfamily.</text>
</comment>
<sequence>MTLQQSPPVSLASDCTVRQARLALRAAFEDAGVESPGLSASVLLEHALDTDERLHVMEPHRTLTEAQRHRLLALARRRCEGEPVAYLTGTKEFFGMDFAVGQGCLIPRPETEMLVEAVLAAHDRNARLRFADCGTGSGCLAGTLGRLFPAGRGVAVDRSREALAWARRNLVAHGVQDRVALLESDFACLPLADGWADVVVANPPYVSPREYIELDPGVRNFEPAAALVPHAAPPEDDGLAALAPLAGEAGRVLAPGGLFVCEIGWLQGPRAAMLLADGPWCEVDVVRDLAGLDRMLRARRAG</sequence>
<dbReference type="PATRIC" id="fig|1121448.10.peg.1741"/>
<dbReference type="GO" id="GO:0102559">
    <property type="term" value="F:peptide chain release factor N(5)-glutamine methyltransferase activity"/>
    <property type="evidence" value="ECO:0007669"/>
    <property type="project" value="UniProtKB-EC"/>
</dbReference>
<evidence type="ECO:0000313" key="8">
    <source>
        <dbReference type="EMBL" id="AGW13569.1"/>
    </source>
</evidence>
<dbReference type="HAMAP" id="MF_02126">
    <property type="entry name" value="RF_methyltr_PrmC"/>
    <property type="match status" value="1"/>
</dbReference>
<feature type="binding site" evidence="5">
    <location>
        <begin position="202"/>
        <end position="205"/>
    </location>
    <ligand>
        <name>substrate</name>
    </ligand>
</feature>
<comment type="catalytic activity">
    <reaction evidence="4 5">
        <text>L-glutaminyl-[peptide chain release factor] + S-adenosyl-L-methionine = N(5)-methyl-L-glutaminyl-[peptide chain release factor] + S-adenosyl-L-homocysteine + H(+)</text>
        <dbReference type="Rhea" id="RHEA:42896"/>
        <dbReference type="Rhea" id="RHEA-COMP:10271"/>
        <dbReference type="Rhea" id="RHEA-COMP:10272"/>
        <dbReference type="ChEBI" id="CHEBI:15378"/>
        <dbReference type="ChEBI" id="CHEBI:30011"/>
        <dbReference type="ChEBI" id="CHEBI:57856"/>
        <dbReference type="ChEBI" id="CHEBI:59789"/>
        <dbReference type="ChEBI" id="CHEBI:61891"/>
        <dbReference type="EC" id="2.1.1.297"/>
    </reaction>
</comment>
<protein>
    <recommendedName>
        <fullName evidence="5">Release factor glutamine methyltransferase</fullName>
        <shortName evidence="5">RF MTase</shortName>
        <ecNumber evidence="5">2.1.1.297</ecNumber>
    </recommendedName>
    <alternativeName>
        <fullName evidence="5">N5-glutamine methyltransferase PrmC</fullName>
    </alternativeName>
    <alternativeName>
        <fullName evidence="5">Protein-(glutamine-N5) MTase PrmC</fullName>
    </alternativeName>
    <alternativeName>
        <fullName evidence="5">Protein-glutamine N-methyltransferase PrmC</fullName>
    </alternativeName>
</protein>
<dbReference type="HOGENOM" id="CLU_018398_3_1_7"/>
<dbReference type="InterPro" id="IPR040758">
    <property type="entry name" value="PrmC_N"/>
</dbReference>
<dbReference type="InterPro" id="IPR002052">
    <property type="entry name" value="DNA_methylase_N6_adenine_CS"/>
</dbReference>
<dbReference type="PANTHER" id="PTHR18895">
    <property type="entry name" value="HEMK METHYLTRANSFERASE"/>
    <property type="match status" value="1"/>
</dbReference>
<dbReference type="eggNOG" id="COG2890">
    <property type="taxonomic scope" value="Bacteria"/>
</dbReference>
<dbReference type="PANTHER" id="PTHR18895:SF74">
    <property type="entry name" value="MTRF1L RELEASE FACTOR GLUTAMINE METHYLTRANSFERASE"/>
    <property type="match status" value="1"/>
</dbReference>
<dbReference type="PROSITE" id="PS00092">
    <property type="entry name" value="N6_MTASE"/>
    <property type="match status" value="1"/>
</dbReference>
<reference evidence="9" key="2">
    <citation type="submission" date="2013-07" db="EMBL/GenBank/DDBJ databases">
        <authorList>
            <person name="Morais-Silva F.O."/>
            <person name="Rezende A.M."/>
            <person name="Pimentel C."/>
            <person name="Resende D.M."/>
            <person name="Santos C.I."/>
            <person name="Clemente C."/>
            <person name="de Oliveira L.M."/>
            <person name="da Silva S.M."/>
            <person name="Costa D.A."/>
            <person name="Varela-Raposo A."/>
            <person name="Horacio E.C.A."/>
            <person name="Matos M."/>
            <person name="Flores O."/>
            <person name="Ruiz J.C."/>
            <person name="Rodrigues-Pousada C."/>
        </authorList>
    </citation>
    <scope>NUCLEOTIDE SEQUENCE [LARGE SCALE GENOMIC DNA]</scope>
    <source>
        <strain evidence="9">ATCC 19364 / DSM 1382 / NCIMB 9332 / VKM B-1759</strain>
    </source>
</reference>
<feature type="domain" description="Release factor glutamine methyltransferase N-terminal" evidence="7">
    <location>
        <begin position="23"/>
        <end position="89"/>
    </location>
</feature>
<proteinExistence type="inferred from homology"/>
<keyword evidence="3 5" id="KW-0949">S-adenosyl-L-methionine</keyword>
<evidence type="ECO:0000256" key="3">
    <source>
        <dbReference type="ARBA" id="ARBA00022691"/>
    </source>
</evidence>
<feature type="binding site" evidence="5">
    <location>
        <begin position="134"/>
        <end position="138"/>
    </location>
    <ligand>
        <name>S-adenosyl-L-methionine</name>
        <dbReference type="ChEBI" id="CHEBI:59789"/>
    </ligand>
</feature>
<evidence type="ECO:0000256" key="2">
    <source>
        <dbReference type="ARBA" id="ARBA00022679"/>
    </source>
</evidence>
<comment type="function">
    <text evidence="5">Methylates the class 1 translation termination release factors RF1/PrfA and RF2/PrfB on the glutamine residue of the universally conserved GGQ motif.</text>
</comment>
<dbReference type="Gene3D" id="1.10.8.10">
    <property type="entry name" value="DNA helicase RuvA subunit, C-terminal domain"/>
    <property type="match status" value="1"/>
</dbReference>
<dbReference type="NCBIfam" id="TIGR03534">
    <property type="entry name" value="RF_mod_PrmC"/>
    <property type="match status" value="1"/>
</dbReference>
<name>T2GBP4_MEGG1</name>
<evidence type="ECO:0000259" key="7">
    <source>
        <dbReference type="Pfam" id="PF17827"/>
    </source>
</evidence>
<dbReference type="InterPro" id="IPR004556">
    <property type="entry name" value="HemK-like"/>
</dbReference>
<dbReference type="SUPFAM" id="SSF53335">
    <property type="entry name" value="S-adenosyl-L-methionine-dependent methyltransferases"/>
    <property type="match status" value="1"/>
</dbReference>
<feature type="binding site" evidence="5">
    <location>
        <position position="186"/>
    </location>
    <ligand>
        <name>S-adenosyl-L-methionine</name>
        <dbReference type="ChEBI" id="CHEBI:59789"/>
    </ligand>
</feature>
<dbReference type="InterPro" id="IPR019874">
    <property type="entry name" value="RF_methyltr_PrmC"/>
</dbReference>
<dbReference type="GO" id="GO:0003676">
    <property type="term" value="F:nucleic acid binding"/>
    <property type="evidence" value="ECO:0007669"/>
    <property type="project" value="InterPro"/>
</dbReference>
<dbReference type="Pfam" id="PF05175">
    <property type="entry name" value="MTS"/>
    <property type="match status" value="1"/>
</dbReference>
<keyword evidence="1 5" id="KW-0489">Methyltransferase</keyword>
<dbReference type="KEGG" id="dgg:DGI_1759"/>
<keyword evidence="2 5" id="KW-0808">Transferase</keyword>
<dbReference type="NCBIfam" id="TIGR00536">
    <property type="entry name" value="hemK_fam"/>
    <property type="match status" value="1"/>
</dbReference>
<feature type="domain" description="Methyltransferase small" evidence="6">
    <location>
        <begin position="111"/>
        <end position="209"/>
    </location>
</feature>
<dbReference type="InterPro" id="IPR050320">
    <property type="entry name" value="N5-glutamine_MTase"/>
</dbReference>
<dbReference type="RefSeq" id="WP_021760440.1">
    <property type="nucleotide sequence ID" value="NC_022444.1"/>
</dbReference>